<dbReference type="Proteomes" id="UP001054945">
    <property type="component" value="Unassembled WGS sequence"/>
</dbReference>
<keyword evidence="2" id="KW-1185">Reference proteome</keyword>
<sequence>MRCFIAYSVAKRRLNKCGPQLNSIRRRVKWVLKSPVRKVRAMNLLDYYGLSPSSEEWFVAKLPDMGFSCRANGGSQDAV</sequence>
<gene>
    <name evidence="1" type="ORF">CEXT_782411</name>
</gene>
<organism evidence="1 2">
    <name type="scientific">Caerostris extrusa</name>
    <name type="common">Bark spider</name>
    <name type="synonym">Caerostris bankana</name>
    <dbReference type="NCBI Taxonomy" id="172846"/>
    <lineage>
        <taxon>Eukaryota</taxon>
        <taxon>Metazoa</taxon>
        <taxon>Ecdysozoa</taxon>
        <taxon>Arthropoda</taxon>
        <taxon>Chelicerata</taxon>
        <taxon>Arachnida</taxon>
        <taxon>Araneae</taxon>
        <taxon>Araneomorphae</taxon>
        <taxon>Entelegynae</taxon>
        <taxon>Araneoidea</taxon>
        <taxon>Araneidae</taxon>
        <taxon>Caerostris</taxon>
    </lineage>
</organism>
<reference evidence="1 2" key="1">
    <citation type="submission" date="2021-06" db="EMBL/GenBank/DDBJ databases">
        <title>Caerostris extrusa draft genome.</title>
        <authorList>
            <person name="Kono N."/>
            <person name="Arakawa K."/>
        </authorList>
    </citation>
    <scope>NUCLEOTIDE SEQUENCE [LARGE SCALE GENOMIC DNA]</scope>
</reference>
<evidence type="ECO:0000313" key="1">
    <source>
        <dbReference type="EMBL" id="GIX71416.1"/>
    </source>
</evidence>
<comment type="caution">
    <text evidence="1">The sequence shown here is derived from an EMBL/GenBank/DDBJ whole genome shotgun (WGS) entry which is preliminary data.</text>
</comment>
<name>A0AAV4MG94_CAEEX</name>
<dbReference type="EMBL" id="BPLR01002220">
    <property type="protein sequence ID" value="GIX71416.1"/>
    <property type="molecule type" value="Genomic_DNA"/>
</dbReference>
<evidence type="ECO:0000313" key="2">
    <source>
        <dbReference type="Proteomes" id="UP001054945"/>
    </source>
</evidence>
<proteinExistence type="predicted"/>
<protein>
    <submittedName>
        <fullName evidence="1">Uncharacterized protein</fullName>
    </submittedName>
</protein>
<accession>A0AAV4MG94</accession>
<dbReference type="AlphaFoldDB" id="A0AAV4MG94"/>